<dbReference type="Pfam" id="PF04597">
    <property type="entry name" value="Ribophorin_I"/>
    <property type="match status" value="1"/>
</dbReference>
<keyword evidence="9 10" id="KW-0472">Membrane</keyword>
<dbReference type="GO" id="GO:0008250">
    <property type="term" value="C:oligosaccharyltransferase complex"/>
    <property type="evidence" value="ECO:0007669"/>
    <property type="project" value="UniProtKB-UniRule"/>
</dbReference>
<evidence type="ECO:0000256" key="6">
    <source>
        <dbReference type="ARBA" id="ARBA00022729"/>
    </source>
</evidence>
<dbReference type="eggNOG" id="KOG2291">
    <property type="taxonomic scope" value="Eukaryota"/>
</dbReference>
<dbReference type="AlphaFoldDB" id="A0A1Q2ZV69"/>
<comment type="similarity">
    <text evidence="4 10">Belongs to the OST1 family.</text>
</comment>
<evidence type="ECO:0000256" key="3">
    <source>
        <dbReference type="ARBA" id="ARBA00004922"/>
    </source>
</evidence>
<dbReference type="OrthoDB" id="310030at2759"/>
<evidence type="ECO:0000256" key="8">
    <source>
        <dbReference type="ARBA" id="ARBA00022989"/>
    </source>
</evidence>
<dbReference type="UniPathway" id="UPA00378"/>
<keyword evidence="5 10" id="KW-0812">Transmembrane</keyword>
<dbReference type="PANTHER" id="PTHR21049:SF0">
    <property type="entry name" value="DOLICHYL-DIPHOSPHOOLIGOSACCHARIDE--PROTEIN GLYCOSYLTRANSFERASE SUBUNIT 1"/>
    <property type="match status" value="1"/>
</dbReference>
<dbReference type="Proteomes" id="UP000187013">
    <property type="component" value="Unassembled WGS sequence"/>
</dbReference>
<feature type="transmembrane region" description="Helical" evidence="10">
    <location>
        <begin position="444"/>
        <end position="465"/>
    </location>
</feature>
<gene>
    <name evidence="11" type="ORF">ZYGR_0H02680</name>
</gene>
<evidence type="ECO:0000313" key="12">
    <source>
        <dbReference type="Proteomes" id="UP000187013"/>
    </source>
</evidence>
<dbReference type="PANTHER" id="PTHR21049">
    <property type="entry name" value="RIBOPHORIN I"/>
    <property type="match status" value="1"/>
</dbReference>
<accession>A0A1Q2ZV69</accession>
<keyword evidence="8 10" id="KW-1133">Transmembrane helix</keyword>
<keyword evidence="7 10" id="KW-0256">Endoplasmic reticulum</keyword>
<feature type="chain" id="PRO_5011818276" description="Dolichyl-diphosphooligosaccharide--protein glycosyltransferase subunit 1" evidence="10">
    <location>
        <begin position="22"/>
        <end position="467"/>
    </location>
</feature>
<evidence type="ECO:0000256" key="5">
    <source>
        <dbReference type="ARBA" id="ARBA00022692"/>
    </source>
</evidence>
<dbReference type="GO" id="GO:0018279">
    <property type="term" value="P:protein N-linked glycosylation via asparagine"/>
    <property type="evidence" value="ECO:0007669"/>
    <property type="project" value="TreeGrafter"/>
</dbReference>
<evidence type="ECO:0000256" key="4">
    <source>
        <dbReference type="ARBA" id="ARBA00008905"/>
    </source>
</evidence>
<comment type="pathway">
    <text evidence="3 10">Protein modification; protein glycosylation.</text>
</comment>
<dbReference type="InterPro" id="IPR007676">
    <property type="entry name" value="Ribophorin_I"/>
</dbReference>
<sequence length="467" mass="53502">MVQLSLWWLTVFLWSLKSVLCEQFQPPQVWENVEFKRLVDVEHVYTIESLELTIKNIDNNANSEYFLALRKSTFDHLSIFSVQLKDKQVFIDSGFIEQTTQLEDGSEVAYGIIQFPTPIEPNEDVVFNINMSYNVGGVPFPEHIALTDEQHLLLSTTRYPLSAYETKRGTTEFFGSDDFQEFHPAKGYELEKRAPGLIGTWDNIRAFDKGPELQVLYSHNVPMKQVVNLQRDVWVSHWAGTIQFEEYYELLNSGARLNKGFSRLEHMLDQQNMKLSHYCGVLEMNLPEDSSEHYFTDKVGMVTTFRILGDNIYLKPRYPIFGGWKYNFTTGWTNPLTNFLRVSEGGDHSYIISVPLLNGPEDTIYDDVTLSLYLPEGAKVETIGSATPSINTDVTAQKSYLDLNNGHVKVTLNFKNLIDQVGTGELLVKYTYDHETAYKKPLNVAIYIFTALMGFFFLKSVNLNVSN</sequence>
<organism evidence="11 12">
    <name type="scientific">Zygosaccharomyces rouxii</name>
    <dbReference type="NCBI Taxonomy" id="4956"/>
    <lineage>
        <taxon>Eukaryota</taxon>
        <taxon>Fungi</taxon>
        <taxon>Dikarya</taxon>
        <taxon>Ascomycota</taxon>
        <taxon>Saccharomycotina</taxon>
        <taxon>Saccharomycetes</taxon>
        <taxon>Saccharomycetales</taxon>
        <taxon>Saccharomycetaceae</taxon>
        <taxon>Zygosaccharomyces</taxon>
    </lineage>
</organism>
<evidence type="ECO:0000256" key="7">
    <source>
        <dbReference type="ARBA" id="ARBA00022824"/>
    </source>
</evidence>
<comment type="subunit">
    <text evidence="10">Component of the oligosaccharyltransferase (OST) complex.</text>
</comment>
<feature type="signal peptide" evidence="10">
    <location>
        <begin position="1"/>
        <end position="21"/>
    </location>
</feature>
<evidence type="ECO:0000256" key="9">
    <source>
        <dbReference type="ARBA" id="ARBA00023136"/>
    </source>
</evidence>
<evidence type="ECO:0000256" key="10">
    <source>
        <dbReference type="RuleBase" id="RU361143"/>
    </source>
</evidence>
<comment type="function">
    <text evidence="1 10">Subunit of the oligosaccharyl transferase (OST) complex that catalyzes the initial transfer of a defined glycan (Glc(3)Man(9)GlcNAc(2) in eukaryotes) from the lipid carrier dolichol-pyrophosphate to an asparagine residue within an Asn-X-Ser/Thr consensus motif in nascent polypeptide chains, the first step in protein N-glycosylation. N-glycosylation occurs cotranslationally and the complex associates with the Sec61 complex at the channel-forming translocon complex that mediates protein translocation across the endoplasmic reticulum (ER). All subunits are required for a maximal enzyme activity.</text>
</comment>
<reference evidence="11 12" key="1">
    <citation type="submission" date="2016-08" db="EMBL/GenBank/DDBJ databases">
        <title>Draft genome sequence of allopolyploid Zygosaccharomyces rouxii.</title>
        <authorList>
            <person name="Watanabe J."/>
            <person name="Uehara K."/>
            <person name="Mogi Y."/>
            <person name="Tsukioka Y."/>
        </authorList>
    </citation>
    <scope>NUCLEOTIDE SEQUENCE [LARGE SCALE GENOMIC DNA]</scope>
    <source>
        <strain evidence="11 12">NBRC 110957</strain>
    </source>
</reference>
<evidence type="ECO:0000313" key="11">
    <source>
        <dbReference type="EMBL" id="GAV47426.1"/>
    </source>
</evidence>
<proteinExistence type="inferred from homology"/>
<protein>
    <recommendedName>
        <fullName evidence="10">Dolichyl-diphosphooligosaccharide--protein glycosyltransferase subunit 1</fullName>
    </recommendedName>
</protein>
<evidence type="ECO:0000256" key="2">
    <source>
        <dbReference type="ARBA" id="ARBA00004115"/>
    </source>
</evidence>
<keyword evidence="6 10" id="KW-0732">Signal</keyword>
<name>A0A1Q2ZV69_ZYGRO</name>
<evidence type="ECO:0000256" key="1">
    <source>
        <dbReference type="ARBA" id="ARBA00002791"/>
    </source>
</evidence>
<comment type="caution">
    <text evidence="11">The sequence shown here is derived from an EMBL/GenBank/DDBJ whole genome shotgun (WGS) entry which is preliminary data.</text>
</comment>
<comment type="subcellular location">
    <subcellularLocation>
        <location evidence="2 10">Endoplasmic reticulum membrane</location>
        <topology evidence="2 10">Single-pass type I membrane protein</topology>
    </subcellularLocation>
</comment>
<dbReference type="EMBL" id="BDGX01000008">
    <property type="protein sequence ID" value="GAV47426.1"/>
    <property type="molecule type" value="Genomic_DNA"/>
</dbReference>